<dbReference type="EMBL" id="JACGWJ010000021">
    <property type="protein sequence ID" value="KAL0335690.1"/>
    <property type="molecule type" value="Genomic_DNA"/>
</dbReference>
<comment type="cofactor">
    <cofactor evidence="1 12">
        <name>heme</name>
        <dbReference type="ChEBI" id="CHEBI:30413"/>
    </cofactor>
</comment>
<proteinExistence type="inferred from homology"/>
<protein>
    <submittedName>
        <fullName evidence="15">Cytochrome</fullName>
    </submittedName>
</protein>
<gene>
    <name evidence="15" type="ORF">Sradi_4780900</name>
</gene>
<reference evidence="15" key="1">
    <citation type="submission" date="2020-06" db="EMBL/GenBank/DDBJ databases">
        <authorList>
            <person name="Li T."/>
            <person name="Hu X."/>
            <person name="Zhang T."/>
            <person name="Song X."/>
            <person name="Zhang H."/>
            <person name="Dai N."/>
            <person name="Sheng W."/>
            <person name="Hou X."/>
            <person name="Wei L."/>
        </authorList>
    </citation>
    <scope>NUCLEOTIDE SEQUENCE</scope>
    <source>
        <strain evidence="15">G02</strain>
        <tissue evidence="15">Leaf</tissue>
    </source>
</reference>
<dbReference type="PANTHER" id="PTHR47955">
    <property type="entry name" value="CYTOCHROME P450 FAMILY 71 PROTEIN"/>
    <property type="match status" value="1"/>
</dbReference>
<dbReference type="PANTHER" id="PTHR47955:SF22">
    <property type="entry name" value="CYTOCHROME P450 83B1-LIKE"/>
    <property type="match status" value="1"/>
</dbReference>
<keyword evidence="6 12" id="KW-0479">Metal-binding</keyword>
<comment type="caution">
    <text evidence="15">The sequence shown here is derived from an EMBL/GenBank/DDBJ whole genome shotgun (WGS) entry which is preliminary data.</text>
</comment>
<keyword evidence="8 13" id="KW-0560">Oxidoreductase</keyword>
<dbReference type="GO" id="GO:0005506">
    <property type="term" value="F:iron ion binding"/>
    <property type="evidence" value="ECO:0007669"/>
    <property type="project" value="InterPro"/>
</dbReference>
<dbReference type="InterPro" id="IPR002401">
    <property type="entry name" value="Cyt_P450_E_grp-I"/>
</dbReference>
<comment type="subcellular location">
    <subcellularLocation>
        <location evidence="2">Membrane</location>
        <topology evidence="2">Single-pass membrane protein</topology>
    </subcellularLocation>
</comment>
<keyword evidence="10 13" id="KW-0503">Monooxygenase</keyword>
<dbReference type="InterPro" id="IPR017972">
    <property type="entry name" value="Cyt_P450_CS"/>
</dbReference>
<evidence type="ECO:0000313" key="15">
    <source>
        <dbReference type="EMBL" id="KAL0335690.1"/>
    </source>
</evidence>
<evidence type="ECO:0000256" key="7">
    <source>
        <dbReference type="ARBA" id="ARBA00022989"/>
    </source>
</evidence>
<dbReference type="AlphaFoldDB" id="A0AAW2MWX3"/>
<feature type="chain" id="PRO_5043766590" evidence="14">
    <location>
        <begin position="24"/>
        <end position="430"/>
    </location>
</feature>
<dbReference type="PROSITE" id="PS00086">
    <property type="entry name" value="CYTOCHROME_P450"/>
    <property type="match status" value="1"/>
</dbReference>
<dbReference type="GO" id="GO:0016020">
    <property type="term" value="C:membrane"/>
    <property type="evidence" value="ECO:0007669"/>
    <property type="project" value="UniProtKB-SubCell"/>
</dbReference>
<accession>A0AAW2MWX3</accession>
<dbReference type="Gene3D" id="1.10.630.10">
    <property type="entry name" value="Cytochrome P450"/>
    <property type="match status" value="2"/>
</dbReference>
<evidence type="ECO:0000256" key="11">
    <source>
        <dbReference type="ARBA" id="ARBA00023136"/>
    </source>
</evidence>
<keyword evidence="7" id="KW-1133">Transmembrane helix</keyword>
<dbReference type="PRINTS" id="PR00463">
    <property type="entry name" value="EP450I"/>
</dbReference>
<comment type="similarity">
    <text evidence="3 13">Belongs to the cytochrome P450 family.</text>
</comment>
<organism evidence="15">
    <name type="scientific">Sesamum radiatum</name>
    <name type="common">Black benniseed</name>
    <dbReference type="NCBI Taxonomy" id="300843"/>
    <lineage>
        <taxon>Eukaryota</taxon>
        <taxon>Viridiplantae</taxon>
        <taxon>Streptophyta</taxon>
        <taxon>Embryophyta</taxon>
        <taxon>Tracheophyta</taxon>
        <taxon>Spermatophyta</taxon>
        <taxon>Magnoliopsida</taxon>
        <taxon>eudicotyledons</taxon>
        <taxon>Gunneridae</taxon>
        <taxon>Pentapetalae</taxon>
        <taxon>asterids</taxon>
        <taxon>lamiids</taxon>
        <taxon>Lamiales</taxon>
        <taxon>Pedaliaceae</taxon>
        <taxon>Sesamum</taxon>
    </lineage>
</organism>
<evidence type="ECO:0000256" key="2">
    <source>
        <dbReference type="ARBA" id="ARBA00004167"/>
    </source>
</evidence>
<evidence type="ECO:0000256" key="10">
    <source>
        <dbReference type="ARBA" id="ARBA00023033"/>
    </source>
</evidence>
<keyword evidence="5" id="KW-0812">Transmembrane</keyword>
<name>A0AAW2MWX3_SESRA</name>
<evidence type="ECO:0000256" key="6">
    <source>
        <dbReference type="ARBA" id="ARBA00022723"/>
    </source>
</evidence>
<reference evidence="15" key="2">
    <citation type="journal article" date="2024" name="Plant">
        <title>Genomic evolution and insights into agronomic trait innovations of Sesamum species.</title>
        <authorList>
            <person name="Miao H."/>
            <person name="Wang L."/>
            <person name="Qu L."/>
            <person name="Liu H."/>
            <person name="Sun Y."/>
            <person name="Le M."/>
            <person name="Wang Q."/>
            <person name="Wei S."/>
            <person name="Zheng Y."/>
            <person name="Lin W."/>
            <person name="Duan Y."/>
            <person name="Cao H."/>
            <person name="Xiong S."/>
            <person name="Wang X."/>
            <person name="Wei L."/>
            <person name="Li C."/>
            <person name="Ma Q."/>
            <person name="Ju M."/>
            <person name="Zhao R."/>
            <person name="Li G."/>
            <person name="Mu C."/>
            <person name="Tian Q."/>
            <person name="Mei H."/>
            <person name="Zhang T."/>
            <person name="Gao T."/>
            <person name="Zhang H."/>
        </authorList>
    </citation>
    <scope>NUCLEOTIDE SEQUENCE</scope>
    <source>
        <strain evidence="15">G02</strain>
    </source>
</reference>
<keyword evidence="11" id="KW-0472">Membrane</keyword>
<evidence type="ECO:0000256" key="3">
    <source>
        <dbReference type="ARBA" id="ARBA00010617"/>
    </source>
</evidence>
<evidence type="ECO:0000256" key="1">
    <source>
        <dbReference type="ARBA" id="ARBA00001971"/>
    </source>
</evidence>
<evidence type="ECO:0000256" key="9">
    <source>
        <dbReference type="ARBA" id="ARBA00023004"/>
    </source>
</evidence>
<feature type="signal peptide" evidence="14">
    <location>
        <begin position="1"/>
        <end position="23"/>
    </location>
</feature>
<dbReference type="Pfam" id="PF00067">
    <property type="entry name" value="p450"/>
    <property type="match status" value="2"/>
</dbReference>
<sequence length="430" mass="48685">MELLLLLLALPIILIIYFQKQKAKPVKNLHPPGPPGLPFIGNLHQFDGQFPHKYLYNLSKQYGPFMSMKLGFRPVLVISSADIVKQIMKSHDIVFSGRPLLVSQQRLSYNGLDVTFSSYGNKWREMRKMCIIRLFSQKQVHRSFIPVCKDEVTRMIKKIARDASVSRITNLSEMVVSFTSNTIYRVAFGKRCEDDGYQECLAGWRRISGTWILSIKNSLRSTWIQIRPKSMQGDILDSLLGLKREGSSSVDPTLEHIKAILMNILAGGTDTGSATIVWAITALMKNPLIMRKAQAEIRQQLAGKKELIDEDDIVKLPYLRAVIKETFRDPKIWKNPDEFVPERFLDSEIDVRGHHPEVIPFGIGWRGCPAMLMGMAEVELGLANLLYAFDWKLPPAMKEENVDFDGLPGLTMHKKSALCAVAKPSIVTDM</sequence>
<dbReference type="GO" id="GO:0004497">
    <property type="term" value="F:monooxygenase activity"/>
    <property type="evidence" value="ECO:0007669"/>
    <property type="project" value="UniProtKB-KW"/>
</dbReference>
<keyword evidence="4 12" id="KW-0349">Heme</keyword>
<dbReference type="GO" id="GO:0020037">
    <property type="term" value="F:heme binding"/>
    <property type="evidence" value="ECO:0007669"/>
    <property type="project" value="InterPro"/>
</dbReference>
<dbReference type="InterPro" id="IPR036396">
    <property type="entry name" value="Cyt_P450_sf"/>
</dbReference>
<evidence type="ECO:0000256" key="14">
    <source>
        <dbReference type="SAM" id="SignalP"/>
    </source>
</evidence>
<dbReference type="InterPro" id="IPR001128">
    <property type="entry name" value="Cyt_P450"/>
</dbReference>
<dbReference type="SUPFAM" id="SSF48264">
    <property type="entry name" value="Cytochrome P450"/>
    <property type="match status" value="1"/>
</dbReference>
<evidence type="ECO:0000256" key="8">
    <source>
        <dbReference type="ARBA" id="ARBA00023002"/>
    </source>
</evidence>
<dbReference type="GO" id="GO:0016705">
    <property type="term" value="F:oxidoreductase activity, acting on paired donors, with incorporation or reduction of molecular oxygen"/>
    <property type="evidence" value="ECO:0007669"/>
    <property type="project" value="InterPro"/>
</dbReference>
<keyword evidence="14" id="KW-0732">Signal</keyword>
<evidence type="ECO:0000256" key="5">
    <source>
        <dbReference type="ARBA" id="ARBA00022692"/>
    </source>
</evidence>
<feature type="binding site" description="axial binding residue" evidence="12">
    <location>
        <position position="368"/>
    </location>
    <ligand>
        <name>heme</name>
        <dbReference type="ChEBI" id="CHEBI:30413"/>
    </ligand>
    <ligandPart>
        <name>Fe</name>
        <dbReference type="ChEBI" id="CHEBI:18248"/>
    </ligandPart>
</feature>
<evidence type="ECO:0000256" key="4">
    <source>
        <dbReference type="ARBA" id="ARBA00022617"/>
    </source>
</evidence>
<evidence type="ECO:0000256" key="13">
    <source>
        <dbReference type="RuleBase" id="RU000461"/>
    </source>
</evidence>
<keyword evidence="9 12" id="KW-0408">Iron</keyword>
<evidence type="ECO:0000256" key="12">
    <source>
        <dbReference type="PIRSR" id="PIRSR602401-1"/>
    </source>
</evidence>